<reference evidence="4" key="1">
    <citation type="journal article" date="2019" name="bioRxiv">
        <title>The Genome of the Zebra Mussel, Dreissena polymorpha: A Resource for Invasive Species Research.</title>
        <authorList>
            <person name="McCartney M.A."/>
            <person name="Auch B."/>
            <person name="Kono T."/>
            <person name="Mallez S."/>
            <person name="Zhang Y."/>
            <person name="Obille A."/>
            <person name="Becker A."/>
            <person name="Abrahante J.E."/>
            <person name="Garbe J."/>
            <person name="Badalamenti J.P."/>
            <person name="Herman A."/>
            <person name="Mangelson H."/>
            <person name="Liachko I."/>
            <person name="Sullivan S."/>
            <person name="Sone E.D."/>
            <person name="Koren S."/>
            <person name="Silverstein K.A.T."/>
            <person name="Beckman K.B."/>
            <person name="Gohl D.M."/>
        </authorList>
    </citation>
    <scope>NUCLEOTIDE SEQUENCE</scope>
    <source>
        <strain evidence="4">Duluth1</strain>
        <tissue evidence="4">Whole animal</tissue>
    </source>
</reference>
<reference evidence="4" key="2">
    <citation type="submission" date="2020-11" db="EMBL/GenBank/DDBJ databases">
        <authorList>
            <person name="McCartney M.A."/>
            <person name="Auch B."/>
            <person name="Kono T."/>
            <person name="Mallez S."/>
            <person name="Becker A."/>
            <person name="Gohl D.M."/>
            <person name="Silverstein K.A.T."/>
            <person name="Koren S."/>
            <person name="Bechman K.B."/>
            <person name="Herman A."/>
            <person name="Abrahante J.E."/>
            <person name="Garbe J."/>
        </authorList>
    </citation>
    <scope>NUCLEOTIDE SEQUENCE</scope>
    <source>
        <strain evidence="4">Duluth1</strain>
        <tissue evidence="4">Whole animal</tissue>
    </source>
</reference>
<evidence type="ECO:0000313" key="5">
    <source>
        <dbReference type="Proteomes" id="UP000828390"/>
    </source>
</evidence>
<accession>A0A9D4DZ61</accession>
<evidence type="ECO:0000256" key="2">
    <source>
        <dbReference type="SAM" id="Phobius"/>
    </source>
</evidence>
<dbReference type="Proteomes" id="UP000828390">
    <property type="component" value="Unassembled WGS sequence"/>
</dbReference>
<dbReference type="PROSITE" id="PS51676">
    <property type="entry name" value="FF"/>
    <property type="match status" value="1"/>
</dbReference>
<dbReference type="PANTHER" id="PTHR12127:SF7">
    <property type="entry name" value="SD02261P"/>
    <property type="match status" value="1"/>
</dbReference>
<keyword evidence="2" id="KW-0812">Transmembrane</keyword>
<keyword evidence="2" id="KW-1133">Transmembrane helix</keyword>
<feature type="domain" description="FF" evidence="3">
    <location>
        <begin position="121"/>
        <end position="178"/>
    </location>
</feature>
<feature type="transmembrane region" description="Helical" evidence="2">
    <location>
        <begin position="501"/>
        <end position="523"/>
    </location>
</feature>
<dbReference type="InterPro" id="IPR039031">
    <property type="entry name" value="Mucolipin"/>
</dbReference>
<organism evidence="4 5">
    <name type="scientific">Dreissena polymorpha</name>
    <name type="common">Zebra mussel</name>
    <name type="synonym">Mytilus polymorpha</name>
    <dbReference type="NCBI Taxonomy" id="45954"/>
    <lineage>
        <taxon>Eukaryota</taxon>
        <taxon>Metazoa</taxon>
        <taxon>Spiralia</taxon>
        <taxon>Lophotrochozoa</taxon>
        <taxon>Mollusca</taxon>
        <taxon>Bivalvia</taxon>
        <taxon>Autobranchia</taxon>
        <taxon>Heteroconchia</taxon>
        <taxon>Euheterodonta</taxon>
        <taxon>Imparidentia</taxon>
        <taxon>Neoheterodontei</taxon>
        <taxon>Myida</taxon>
        <taxon>Dreissenoidea</taxon>
        <taxon>Dreissenidae</taxon>
        <taxon>Dreissena</taxon>
    </lineage>
</organism>
<evidence type="ECO:0000313" key="4">
    <source>
        <dbReference type="EMBL" id="KAH3769843.1"/>
    </source>
</evidence>
<dbReference type="Pfam" id="PF01846">
    <property type="entry name" value="FF"/>
    <property type="match status" value="1"/>
</dbReference>
<dbReference type="GO" id="GO:0005765">
    <property type="term" value="C:lysosomal membrane"/>
    <property type="evidence" value="ECO:0007669"/>
    <property type="project" value="TreeGrafter"/>
</dbReference>
<keyword evidence="5" id="KW-1185">Reference proteome</keyword>
<dbReference type="GO" id="GO:0072345">
    <property type="term" value="F:NAADP-sensitive calcium-release channel activity"/>
    <property type="evidence" value="ECO:0007669"/>
    <property type="project" value="TreeGrafter"/>
</dbReference>
<evidence type="ECO:0000259" key="3">
    <source>
        <dbReference type="PROSITE" id="PS51676"/>
    </source>
</evidence>
<feature type="transmembrane region" description="Helical" evidence="2">
    <location>
        <begin position="581"/>
        <end position="606"/>
    </location>
</feature>
<evidence type="ECO:0000256" key="1">
    <source>
        <dbReference type="SAM" id="MobiDB-lite"/>
    </source>
</evidence>
<dbReference type="SUPFAM" id="SSF81698">
    <property type="entry name" value="FF domain"/>
    <property type="match status" value="3"/>
</dbReference>
<proteinExistence type="predicted"/>
<feature type="transmembrane region" description="Helical" evidence="2">
    <location>
        <begin position="459"/>
        <end position="489"/>
    </location>
</feature>
<dbReference type="PANTHER" id="PTHR12127">
    <property type="entry name" value="MUCOLIPIN"/>
    <property type="match status" value="1"/>
</dbReference>
<dbReference type="InterPro" id="IPR036517">
    <property type="entry name" value="FF_domain_sf"/>
</dbReference>
<feature type="non-terminal residue" evidence="4">
    <location>
        <position position="609"/>
    </location>
</feature>
<sequence>MKRPLTEMQRLQENDDEQDPLHSEQMFLTSLRDIPLLNSTISWEDTQDALKSDPRFTAAGDNAEKWFKKFKEELQMFMTFLRDIPWLNSTISWEVIKDALKSDPRFTAAGDNAEKWFKVFKEELMREDFFQLLRDIPWIHSGSSWEVIKNAIKEEKRYMAVENDKLPAEKWFNKFIADLGSKPSGCSTGYQMWHANGGNQPWLKGLLRTLVFSPFKWYRGSCWISVPHLIVFFIYAAKLGFSTYAVFTFGVCRDQLSDAITHGQGVLKNNMLKAWSAEYETLPYPPSIGPFAVYTIEDFIDRINFAVEGFYNIEYQATGHFQILPNDQMHMHFRYIVISDSIIEIKSTSLVPFYGLKNVTMKGHAVYEYDLLKELEHNNLTDVFYSILDVTLTAALHSLRVLRNGKFLCLQTQIHIEYNDNDLNGEVDIELKTTTKTVSCQRLNITTIDLALCEKNTGWQAICVFVLTSLTIAFDVFSFLTGLLLLGVYHNKTNIKNFGSYLLRWWSLVSVIGDSFIFTGQSLFYSENKDQVEKELGIFDEIAFFYGIGCLLCWLGAMRYLKINKNFSLLFHTIYYAKSSILAFVLCTGTLFVGYWACAFVTFGVYHPK</sequence>
<keyword evidence="2" id="KW-0472">Membrane</keyword>
<dbReference type="EMBL" id="JAIWYP010000009">
    <property type="protein sequence ID" value="KAH3769843.1"/>
    <property type="molecule type" value="Genomic_DNA"/>
</dbReference>
<comment type="caution">
    <text evidence="4">The sequence shown here is derived from an EMBL/GenBank/DDBJ whole genome shotgun (WGS) entry which is preliminary data.</text>
</comment>
<feature type="transmembrane region" description="Helical" evidence="2">
    <location>
        <begin position="543"/>
        <end position="561"/>
    </location>
</feature>
<protein>
    <recommendedName>
        <fullName evidence="3">FF domain-containing protein</fullName>
    </recommendedName>
</protein>
<dbReference type="GO" id="GO:0005886">
    <property type="term" value="C:plasma membrane"/>
    <property type="evidence" value="ECO:0007669"/>
    <property type="project" value="TreeGrafter"/>
</dbReference>
<gene>
    <name evidence="4" type="ORF">DPMN_171121</name>
</gene>
<dbReference type="AlphaFoldDB" id="A0A9D4DZ61"/>
<dbReference type="Gene3D" id="1.10.10.440">
    <property type="entry name" value="FF domain"/>
    <property type="match status" value="3"/>
</dbReference>
<name>A0A9D4DZ61_DREPO</name>
<feature type="region of interest" description="Disordered" evidence="1">
    <location>
        <begin position="1"/>
        <end position="20"/>
    </location>
</feature>
<dbReference type="SMART" id="SM00441">
    <property type="entry name" value="FF"/>
    <property type="match status" value="2"/>
</dbReference>
<dbReference type="InterPro" id="IPR002713">
    <property type="entry name" value="FF_domain"/>
</dbReference>